<feature type="compositionally biased region" description="Low complexity" evidence="11">
    <location>
        <begin position="17"/>
        <end position="28"/>
    </location>
</feature>
<evidence type="ECO:0000256" key="4">
    <source>
        <dbReference type="ARBA" id="ARBA00022692"/>
    </source>
</evidence>
<feature type="repeat" description="Solcar" evidence="9">
    <location>
        <begin position="163"/>
        <end position="254"/>
    </location>
</feature>
<evidence type="ECO:0000256" key="6">
    <source>
        <dbReference type="ARBA" id="ARBA00022792"/>
    </source>
</evidence>
<keyword evidence="8 9" id="KW-0472">Membrane</keyword>
<dbReference type="InterPro" id="IPR023395">
    <property type="entry name" value="MCP_dom_sf"/>
</dbReference>
<reference evidence="12 13" key="1">
    <citation type="journal article" date="2019" name="PLoS ONE">
        <title>Comparative genome analysis indicates high evolutionary potential of pathogenicity genes in Colletotrichum tanaceti.</title>
        <authorList>
            <person name="Lelwala R.V."/>
            <person name="Korhonen P.K."/>
            <person name="Young N.D."/>
            <person name="Scott J.B."/>
            <person name="Ades P.A."/>
            <person name="Gasser R.B."/>
            <person name="Taylor P.W.J."/>
        </authorList>
    </citation>
    <scope>NUCLEOTIDE SEQUENCE [LARGE SCALE GENOMIC DNA]</scope>
    <source>
        <strain evidence="12">BRIP57314</strain>
    </source>
</reference>
<dbReference type="STRING" id="1306861.A0A4U6X7I7"/>
<evidence type="ECO:0000256" key="5">
    <source>
        <dbReference type="ARBA" id="ARBA00022737"/>
    </source>
</evidence>
<dbReference type="Pfam" id="PF00153">
    <property type="entry name" value="Mito_carr"/>
    <property type="match status" value="3"/>
</dbReference>
<sequence>MQSAAAANMIASKPVDAAPSASSSPSSPLRMEQVEGQEKPQSQLKQTATAATTTPNKKKIEPSLRYPFWFGGSASSMAACVTHPLDLARPCRHVGVRLQVRRPDAPKNMSGTVVHILRNHGVTGLYNGLSASLLRQMTYSTVRFGAYEEMKIRATRANNGKAPAFPVLVAMASAAGFVGGISGNAADVLNVRMQQDAALPAAERRNYSHALEGMLRMAREEGLMSWFRGVLPNSMRAAAMTASQLASYDTFKGMLIRHTPMGDNLTTHFTASFLAGVMAATVTSPIDVIKTRVMSATTQEGLAHTLAKIYKAEGFGWMFKGWVPSFLRLGPQTICTFVFLEMHRKVYRSVADVGGSGEEASIKG</sequence>
<evidence type="ECO:0000256" key="2">
    <source>
        <dbReference type="ARBA" id="ARBA00006375"/>
    </source>
</evidence>
<feature type="repeat" description="Solcar" evidence="9">
    <location>
        <begin position="62"/>
        <end position="153"/>
    </location>
</feature>
<dbReference type="AlphaFoldDB" id="A0A4U6X7I7"/>
<keyword evidence="7" id="KW-1133">Transmembrane helix</keyword>
<dbReference type="Gene3D" id="1.50.40.10">
    <property type="entry name" value="Mitochondrial carrier domain"/>
    <property type="match status" value="1"/>
</dbReference>
<dbReference type="PROSITE" id="PS50920">
    <property type="entry name" value="SOLCAR"/>
    <property type="match status" value="3"/>
</dbReference>
<keyword evidence="3 10" id="KW-0813">Transport</keyword>
<name>A0A4U6X7I7_9PEZI</name>
<keyword evidence="6" id="KW-0999">Mitochondrion inner membrane</keyword>
<dbReference type="InterPro" id="IPR050391">
    <property type="entry name" value="Mito_Metabolite_Transporter"/>
</dbReference>
<evidence type="ECO:0000313" key="13">
    <source>
        <dbReference type="Proteomes" id="UP000310108"/>
    </source>
</evidence>
<gene>
    <name evidence="12" type="primary">DIC1</name>
    <name evidence="12" type="ORF">CTA1_8488</name>
</gene>
<keyword evidence="13" id="KW-1185">Reference proteome</keyword>
<comment type="subcellular location">
    <subcellularLocation>
        <location evidence="1">Membrane</location>
        <topology evidence="1">Multi-pass membrane protein</topology>
    </subcellularLocation>
</comment>
<protein>
    <submittedName>
        <fullName evidence="12">Mitochondrial dicarboxylate transporter</fullName>
    </submittedName>
</protein>
<evidence type="ECO:0000256" key="11">
    <source>
        <dbReference type="SAM" id="MobiDB-lite"/>
    </source>
</evidence>
<comment type="caution">
    <text evidence="12">The sequence shown here is derived from an EMBL/GenBank/DDBJ whole genome shotgun (WGS) entry which is preliminary data.</text>
</comment>
<evidence type="ECO:0000256" key="7">
    <source>
        <dbReference type="ARBA" id="ARBA00022989"/>
    </source>
</evidence>
<dbReference type="OrthoDB" id="448427at2759"/>
<keyword evidence="6" id="KW-0496">Mitochondrion</keyword>
<dbReference type="EMBL" id="PJEX01000543">
    <property type="protein sequence ID" value="TKW49437.1"/>
    <property type="molecule type" value="Genomic_DNA"/>
</dbReference>
<evidence type="ECO:0000313" key="12">
    <source>
        <dbReference type="EMBL" id="TKW49437.1"/>
    </source>
</evidence>
<proteinExistence type="inferred from homology"/>
<dbReference type="InterPro" id="IPR018108">
    <property type="entry name" value="MCP_transmembrane"/>
</dbReference>
<keyword evidence="5" id="KW-0677">Repeat</keyword>
<accession>A0A4U6X7I7</accession>
<organism evidence="12 13">
    <name type="scientific">Colletotrichum tanaceti</name>
    <dbReference type="NCBI Taxonomy" id="1306861"/>
    <lineage>
        <taxon>Eukaryota</taxon>
        <taxon>Fungi</taxon>
        <taxon>Dikarya</taxon>
        <taxon>Ascomycota</taxon>
        <taxon>Pezizomycotina</taxon>
        <taxon>Sordariomycetes</taxon>
        <taxon>Hypocreomycetidae</taxon>
        <taxon>Glomerellales</taxon>
        <taxon>Glomerellaceae</taxon>
        <taxon>Colletotrichum</taxon>
        <taxon>Colletotrichum destructivum species complex</taxon>
    </lineage>
</organism>
<dbReference type="Proteomes" id="UP000310108">
    <property type="component" value="Unassembled WGS sequence"/>
</dbReference>
<keyword evidence="4 9" id="KW-0812">Transmembrane</keyword>
<evidence type="ECO:0000256" key="8">
    <source>
        <dbReference type="ARBA" id="ARBA00023136"/>
    </source>
</evidence>
<dbReference type="GO" id="GO:0016020">
    <property type="term" value="C:membrane"/>
    <property type="evidence" value="ECO:0007669"/>
    <property type="project" value="UniProtKB-SubCell"/>
</dbReference>
<dbReference type="PANTHER" id="PTHR45618">
    <property type="entry name" value="MITOCHONDRIAL DICARBOXYLATE CARRIER-RELATED"/>
    <property type="match status" value="1"/>
</dbReference>
<comment type="similarity">
    <text evidence="2 10">Belongs to the mitochondrial carrier (TC 2.A.29) family.</text>
</comment>
<evidence type="ECO:0000256" key="1">
    <source>
        <dbReference type="ARBA" id="ARBA00004141"/>
    </source>
</evidence>
<evidence type="ECO:0000256" key="3">
    <source>
        <dbReference type="ARBA" id="ARBA00022448"/>
    </source>
</evidence>
<feature type="region of interest" description="Disordered" evidence="11">
    <location>
        <begin position="1"/>
        <end position="57"/>
    </location>
</feature>
<feature type="repeat" description="Solcar" evidence="9">
    <location>
        <begin position="263"/>
        <end position="346"/>
    </location>
</feature>
<dbReference type="FunFam" id="1.50.40.10:FF:000107">
    <property type="entry name" value="Mitochondrial dicarboxylate carrier"/>
    <property type="match status" value="1"/>
</dbReference>
<dbReference type="SUPFAM" id="SSF103506">
    <property type="entry name" value="Mitochondrial carrier"/>
    <property type="match status" value="1"/>
</dbReference>
<evidence type="ECO:0000256" key="9">
    <source>
        <dbReference type="PROSITE-ProRule" id="PRU00282"/>
    </source>
</evidence>
<evidence type="ECO:0000256" key="10">
    <source>
        <dbReference type="RuleBase" id="RU000488"/>
    </source>
</evidence>